<comment type="caution">
    <text evidence="3">The sequence shown here is derived from an EMBL/GenBank/DDBJ whole genome shotgun (WGS) entry which is preliminary data.</text>
</comment>
<evidence type="ECO:0000256" key="1">
    <source>
        <dbReference type="SAM" id="Phobius"/>
    </source>
</evidence>
<dbReference type="InterPro" id="IPR006976">
    <property type="entry name" value="VanZ-like"/>
</dbReference>
<feature type="domain" description="VanZ-like" evidence="2">
    <location>
        <begin position="18"/>
        <end position="154"/>
    </location>
</feature>
<dbReference type="RefSeq" id="WP_190862524.1">
    <property type="nucleotide sequence ID" value="NZ_JACXIY010000017.1"/>
</dbReference>
<accession>A0A927CNR9</accession>
<feature type="transmembrane region" description="Helical" evidence="1">
    <location>
        <begin position="6"/>
        <end position="24"/>
    </location>
</feature>
<keyword evidence="4" id="KW-1185">Reference proteome</keyword>
<proteinExistence type="predicted"/>
<keyword evidence="1" id="KW-0472">Membrane</keyword>
<reference evidence="3" key="1">
    <citation type="submission" date="2020-09" db="EMBL/GenBank/DDBJ databases">
        <title>A novel bacterium of genus Paenibacillus, isolated from South China Sea.</title>
        <authorList>
            <person name="Huang H."/>
            <person name="Mo K."/>
            <person name="Hu Y."/>
        </authorList>
    </citation>
    <scope>NUCLEOTIDE SEQUENCE</scope>
    <source>
        <strain evidence="3">IB182493</strain>
    </source>
</reference>
<evidence type="ECO:0000313" key="4">
    <source>
        <dbReference type="Proteomes" id="UP000632125"/>
    </source>
</evidence>
<dbReference type="PANTHER" id="PTHR36834:SF1">
    <property type="entry name" value="INTEGRAL MEMBRANE PROTEIN"/>
    <property type="match status" value="1"/>
</dbReference>
<gene>
    <name evidence="3" type="ORF">IDH41_15415</name>
</gene>
<dbReference type="Proteomes" id="UP000632125">
    <property type="component" value="Unassembled WGS sequence"/>
</dbReference>
<dbReference type="PANTHER" id="PTHR36834">
    <property type="entry name" value="MEMBRANE PROTEIN-RELATED"/>
    <property type="match status" value="1"/>
</dbReference>
<evidence type="ECO:0000313" key="3">
    <source>
        <dbReference type="EMBL" id="MBD2869978.1"/>
    </source>
</evidence>
<keyword evidence="1" id="KW-1133">Transmembrane helix</keyword>
<dbReference type="Pfam" id="PF04892">
    <property type="entry name" value="VanZ"/>
    <property type="match status" value="1"/>
</dbReference>
<dbReference type="InterPro" id="IPR053150">
    <property type="entry name" value="Teicoplanin_resist-assoc"/>
</dbReference>
<dbReference type="AlphaFoldDB" id="A0A927CNR9"/>
<name>A0A927CNR9_9BACL</name>
<keyword evidence="1" id="KW-0812">Transmembrane</keyword>
<feature type="transmembrane region" description="Helical" evidence="1">
    <location>
        <begin position="138"/>
        <end position="156"/>
    </location>
</feature>
<dbReference type="EMBL" id="JACXIY010000017">
    <property type="protein sequence ID" value="MBD2869978.1"/>
    <property type="molecule type" value="Genomic_DNA"/>
</dbReference>
<evidence type="ECO:0000259" key="2">
    <source>
        <dbReference type="Pfam" id="PF04892"/>
    </source>
</evidence>
<protein>
    <submittedName>
        <fullName evidence="3">VanZ family protein</fullName>
    </submittedName>
</protein>
<organism evidence="3 4">
    <name type="scientific">Paenibacillus arenilitoris</name>
    <dbReference type="NCBI Taxonomy" id="2772299"/>
    <lineage>
        <taxon>Bacteria</taxon>
        <taxon>Bacillati</taxon>
        <taxon>Bacillota</taxon>
        <taxon>Bacilli</taxon>
        <taxon>Bacillales</taxon>
        <taxon>Paenibacillaceae</taxon>
        <taxon>Paenibacillus</taxon>
    </lineage>
</organism>
<feature type="transmembrane region" description="Helical" evidence="1">
    <location>
        <begin position="80"/>
        <end position="101"/>
    </location>
</feature>
<sequence length="174" mass="19266">MNVRRLLHHVIIFIMYLIYIYGLFKVVLFKFRAIEPVDLWRRLERGLGDPGAVAERAQSGNLIPFREINRSLHHVSGHSVLNLAGNVMIFAPYGMLLALLANNRITAAGALLRSFGLSLCLEGAQLVLSLGSFDVDDLLLNTSGGIMGFLVAKFCVKLGHKAGTIRRGRREAHD</sequence>